<dbReference type="EMBL" id="JBHTRV010000054">
    <property type="protein sequence ID" value="MFE5985495.1"/>
    <property type="molecule type" value="Genomic_DNA"/>
</dbReference>
<dbReference type="Proteomes" id="UP001600424">
    <property type="component" value="Unassembled WGS sequence"/>
</dbReference>
<keyword evidence="3" id="KW-1185">Reference proteome</keyword>
<dbReference type="RefSeq" id="WP_386256483.1">
    <property type="nucleotide sequence ID" value="NZ_JBHTRV010000054.1"/>
</dbReference>
<feature type="region of interest" description="Disordered" evidence="1">
    <location>
        <begin position="37"/>
        <end position="61"/>
    </location>
</feature>
<organism evidence="2 3">
    <name type="scientific">Streptomyces wedmorensis</name>
    <dbReference type="NCBI Taxonomy" id="43759"/>
    <lineage>
        <taxon>Bacteria</taxon>
        <taxon>Bacillati</taxon>
        <taxon>Actinomycetota</taxon>
        <taxon>Actinomycetes</taxon>
        <taxon>Kitasatosporales</taxon>
        <taxon>Streptomycetaceae</taxon>
        <taxon>Streptomyces</taxon>
    </lineage>
</organism>
<accession>A0ABW6J8Z4</accession>
<name>A0ABW6J8Z4_STRWE</name>
<reference evidence="2 3" key="1">
    <citation type="submission" date="2024-09" db="EMBL/GenBank/DDBJ databases">
        <title>The Natural Products Discovery Center: Release of the First 8490 Sequenced Strains for Exploring Actinobacteria Biosynthetic Diversity.</title>
        <authorList>
            <person name="Kalkreuter E."/>
            <person name="Kautsar S.A."/>
            <person name="Yang D."/>
            <person name="Bader C.D."/>
            <person name="Teijaro C.N."/>
            <person name="Fluegel L."/>
            <person name="Davis C.M."/>
            <person name="Simpson J.R."/>
            <person name="Lauterbach L."/>
            <person name="Steele A.D."/>
            <person name="Gui C."/>
            <person name="Meng S."/>
            <person name="Li G."/>
            <person name="Viehrig K."/>
            <person name="Ye F."/>
            <person name="Su P."/>
            <person name="Kiefer A.F."/>
            <person name="Nichols A."/>
            <person name="Cepeda A.J."/>
            <person name="Yan W."/>
            <person name="Fan B."/>
            <person name="Jiang Y."/>
            <person name="Adhikari A."/>
            <person name="Zheng C.-J."/>
            <person name="Schuster L."/>
            <person name="Cowan T.M."/>
            <person name="Smanski M.J."/>
            <person name="Chevrette M.G."/>
            <person name="De Carvalho L.P.S."/>
            <person name="Shen B."/>
        </authorList>
    </citation>
    <scope>NUCLEOTIDE SEQUENCE [LARGE SCALE GENOMIC DNA]</scope>
    <source>
        <strain evidence="2 3">NPDC056472</strain>
    </source>
</reference>
<gene>
    <name evidence="2" type="ORF">ACFQ63_38150</name>
</gene>
<evidence type="ECO:0000256" key="1">
    <source>
        <dbReference type="SAM" id="MobiDB-lite"/>
    </source>
</evidence>
<evidence type="ECO:0000313" key="2">
    <source>
        <dbReference type="EMBL" id="MFE5985495.1"/>
    </source>
</evidence>
<evidence type="ECO:0000313" key="3">
    <source>
        <dbReference type="Proteomes" id="UP001600424"/>
    </source>
</evidence>
<comment type="caution">
    <text evidence="2">The sequence shown here is derived from an EMBL/GenBank/DDBJ whole genome shotgun (WGS) entry which is preliminary data.</text>
</comment>
<sequence>MSATEDSLSSSTIGSGNLERLLVGAADLSKAGLDDFIELASPSSDEDPPPMTGPTPEGTALLNRAFNDKPAREVRTSFANTDSSIVVDEGVSERAAGAAATWMADMRQVYVQCAAWTISIGDQEIPVEVVKPADDSCRPLQVEQRFGDEALMRTMLAGPVGQQAQITTLLVRDGDRVLELTFRSLTAEPGSPEATRLGSAMSKFLELAPAKFLALPVTG</sequence>
<proteinExistence type="predicted"/>
<protein>
    <submittedName>
        <fullName evidence="2">Uncharacterized protein</fullName>
    </submittedName>
</protein>